<comment type="caution">
    <text evidence="1">The sequence shown here is derived from an EMBL/GenBank/DDBJ whole genome shotgun (WGS) entry which is preliminary data.</text>
</comment>
<evidence type="ECO:0000313" key="2">
    <source>
        <dbReference type="Proteomes" id="UP000479692"/>
    </source>
</evidence>
<evidence type="ECO:0000313" key="1">
    <source>
        <dbReference type="EMBL" id="MUV13587.1"/>
    </source>
</evidence>
<name>A0A7C9MLK8_9GAMM</name>
<sequence length="96" mass="11384">MAGRIEYDEWGRMVIVHETSVEAEKAVIEHCKTMQNERAFGSSEMRYLGEVTPFMLQQYCDKNGVKWDEAMRNPEHFRRILNDPENSYARVWKGRV</sequence>
<dbReference type="AlphaFoldDB" id="A0A7C9MLK8"/>
<protein>
    <submittedName>
        <fullName evidence="1">Uncharacterized protein</fullName>
    </submittedName>
</protein>
<dbReference type="EMBL" id="WOXT01000001">
    <property type="protein sequence ID" value="MUV13587.1"/>
    <property type="molecule type" value="Genomic_DNA"/>
</dbReference>
<accession>A0A7C9MLK8</accession>
<proteinExistence type="predicted"/>
<organism evidence="1 2">
    <name type="scientific">Noviluteimonas gilva</name>
    <dbReference type="NCBI Taxonomy" id="2682097"/>
    <lineage>
        <taxon>Bacteria</taxon>
        <taxon>Pseudomonadati</taxon>
        <taxon>Pseudomonadota</taxon>
        <taxon>Gammaproteobacteria</taxon>
        <taxon>Lysobacterales</taxon>
        <taxon>Lysobacteraceae</taxon>
        <taxon>Noviluteimonas</taxon>
    </lineage>
</organism>
<reference evidence="1 2" key="1">
    <citation type="submission" date="2019-12" db="EMBL/GenBank/DDBJ databases">
        <authorList>
            <person name="Xu J."/>
        </authorList>
    </citation>
    <scope>NUCLEOTIDE SEQUENCE [LARGE SCALE GENOMIC DNA]</scope>
    <source>
        <strain evidence="1 2">HX-5-24</strain>
    </source>
</reference>
<keyword evidence="2" id="KW-1185">Reference proteome</keyword>
<dbReference type="RefSeq" id="WP_156640771.1">
    <property type="nucleotide sequence ID" value="NZ_WOXT01000001.1"/>
</dbReference>
<gene>
    <name evidence="1" type="ORF">GN331_05125</name>
</gene>
<dbReference type="Proteomes" id="UP000479692">
    <property type="component" value="Unassembled WGS sequence"/>
</dbReference>